<organism evidence="3 4">
    <name type="scientific">Oopsacas minuta</name>
    <dbReference type="NCBI Taxonomy" id="111878"/>
    <lineage>
        <taxon>Eukaryota</taxon>
        <taxon>Metazoa</taxon>
        <taxon>Porifera</taxon>
        <taxon>Hexactinellida</taxon>
        <taxon>Hexasterophora</taxon>
        <taxon>Lyssacinosida</taxon>
        <taxon>Leucopsacidae</taxon>
        <taxon>Oopsacas</taxon>
    </lineage>
</organism>
<dbReference type="Proteomes" id="UP001165289">
    <property type="component" value="Unassembled WGS sequence"/>
</dbReference>
<gene>
    <name evidence="3" type="ORF">LOD99_12060</name>
</gene>
<feature type="transmembrane region" description="Helical" evidence="2">
    <location>
        <begin position="158"/>
        <end position="176"/>
    </location>
</feature>
<proteinExistence type="inferred from homology"/>
<comment type="caution">
    <text evidence="3">The sequence shown here is derived from an EMBL/GenBank/DDBJ whole genome shotgun (WGS) entry which is preliminary data.</text>
</comment>
<evidence type="ECO:0000256" key="2">
    <source>
        <dbReference type="SAM" id="Phobius"/>
    </source>
</evidence>
<keyword evidence="2" id="KW-0812">Transmembrane</keyword>
<keyword evidence="2" id="KW-0472">Membrane</keyword>
<evidence type="ECO:0000313" key="3">
    <source>
        <dbReference type="EMBL" id="KAI6648251.1"/>
    </source>
</evidence>
<keyword evidence="4" id="KW-1185">Reference proteome</keyword>
<name>A0AAV7JIB5_9METZ</name>
<evidence type="ECO:0000256" key="1">
    <source>
        <dbReference type="ARBA" id="ARBA00005535"/>
    </source>
</evidence>
<dbReference type="InterPro" id="IPR028241">
    <property type="entry name" value="RAVE2/Rogdi"/>
</dbReference>
<comment type="similarity">
    <text evidence="1">Belongs to the rogdi family.</text>
</comment>
<keyword evidence="2" id="KW-1133">Transmembrane helix</keyword>
<sequence length="253" mass="28665">MPLDIGQLLACCQAQLQLELGLESRALLIPEQSGEYVTGTLHIDGDNISCADLMIKPSPKSGSKNKVHTGFRGFSNCWKLIQLTDVSNQLKQLMDRFNLLLHRQNLHKLPPYYLAILLSDIIHSLHSCQDIFETPKRPDLRDIHSKQMIFKPTLPEEILLNIFLSSFHLIVTVFYLSTSQHRYHLQNTKPIVSLCQQESLINVVLDGSGGKEYEVIYQGEGSCQVPTLKCMLTTISTALKYCQVLHNKIECFL</sequence>
<dbReference type="Pfam" id="PF10259">
    <property type="entry name" value="Rogdi_lz"/>
    <property type="match status" value="1"/>
</dbReference>
<evidence type="ECO:0000313" key="4">
    <source>
        <dbReference type="Proteomes" id="UP001165289"/>
    </source>
</evidence>
<dbReference type="EMBL" id="JAKMXF010000332">
    <property type="protein sequence ID" value="KAI6648251.1"/>
    <property type="molecule type" value="Genomic_DNA"/>
</dbReference>
<dbReference type="PANTHER" id="PTHR13618:SF1">
    <property type="entry name" value="PROTEIN ROGDI HOMOLOG"/>
    <property type="match status" value="1"/>
</dbReference>
<protein>
    <submittedName>
        <fullName evidence="3">Protein rogdi-like</fullName>
    </submittedName>
</protein>
<dbReference type="AlphaFoldDB" id="A0AAV7JIB5"/>
<dbReference type="PANTHER" id="PTHR13618">
    <property type="entry name" value="LEUCINE ZIPPER CONTAINING TRANSCRIPTION FACTOR LZF1"/>
    <property type="match status" value="1"/>
</dbReference>
<accession>A0AAV7JIB5</accession>
<dbReference type="GO" id="GO:0043291">
    <property type="term" value="C:RAVE complex"/>
    <property type="evidence" value="ECO:0007669"/>
    <property type="project" value="TreeGrafter"/>
</dbReference>
<reference evidence="3 4" key="1">
    <citation type="journal article" date="2023" name="BMC Biol.">
        <title>The compact genome of the sponge Oopsacas minuta (Hexactinellida) is lacking key metazoan core genes.</title>
        <authorList>
            <person name="Santini S."/>
            <person name="Schenkelaars Q."/>
            <person name="Jourda C."/>
            <person name="Duchesne M."/>
            <person name="Belahbib H."/>
            <person name="Rocher C."/>
            <person name="Selva M."/>
            <person name="Riesgo A."/>
            <person name="Vervoort M."/>
            <person name="Leys S.P."/>
            <person name="Kodjabachian L."/>
            <person name="Le Bivic A."/>
            <person name="Borchiellini C."/>
            <person name="Claverie J.M."/>
            <person name="Renard E."/>
        </authorList>
    </citation>
    <scope>NUCLEOTIDE SEQUENCE [LARGE SCALE GENOMIC DNA]</scope>
    <source>
        <strain evidence="3">SPO-2</strain>
    </source>
</reference>